<gene>
    <name evidence="1" type="ORF">GDO78_014203</name>
</gene>
<sequence>MHRTRRPICLITPTGVFFLLNPVSPGIFCTHLRIPIDFFRNFLYANGRDHKACWVILRDQNAKEKAVYEPTEVNGF</sequence>
<protein>
    <submittedName>
        <fullName evidence="1">Uncharacterized protein</fullName>
    </submittedName>
</protein>
<dbReference type="Proteomes" id="UP000770717">
    <property type="component" value="Unassembled WGS sequence"/>
</dbReference>
<accession>A0A8J6BF24</accession>
<keyword evidence="2" id="KW-1185">Reference proteome</keyword>
<dbReference type="EMBL" id="WNTK01011543">
    <property type="protein sequence ID" value="KAG9462395.1"/>
    <property type="molecule type" value="Genomic_DNA"/>
</dbReference>
<evidence type="ECO:0000313" key="1">
    <source>
        <dbReference type="EMBL" id="KAG9462395.1"/>
    </source>
</evidence>
<dbReference type="AlphaFoldDB" id="A0A8J6BF24"/>
<reference evidence="1" key="1">
    <citation type="thesis" date="2020" institute="ProQuest LLC" country="789 East Eisenhower Parkway, Ann Arbor, MI, USA">
        <title>Comparative Genomics and Chromosome Evolution.</title>
        <authorList>
            <person name="Mudd A.B."/>
        </authorList>
    </citation>
    <scope>NUCLEOTIDE SEQUENCE</scope>
    <source>
        <strain evidence="1">HN-11 Male</strain>
        <tissue evidence="1">Kidney and liver</tissue>
    </source>
</reference>
<comment type="caution">
    <text evidence="1">The sequence shown here is derived from an EMBL/GenBank/DDBJ whole genome shotgun (WGS) entry which is preliminary data.</text>
</comment>
<evidence type="ECO:0000313" key="2">
    <source>
        <dbReference type="Proteomes" id="UP000770717"/>
    </source>
</evidence>
<organism evidence="1 2">
    <name type="scientific">Eleutherodactylus coqui</name>
    <name type="common">Puerto Rican coqui</name>
    <dbReference type="NCBI Taxonomy" id="57060"/>
    <lineage>
        <taxon>Eukaryota</taxon>
        <taxon>Metazoa</taxon>
        <taxon>Chordata</taxon>
        <taxon>Craniata</taxon>
        <taxon>Vertebrata</taxon>
        <taxon>Euteleostomi</taxon>
        <taxon>Amphibia</taxon>
        <taxon>Batrachia</taxon>
        <taxon>Anura</taxon>
        <taxon>Neobatrachia</taxon>
        <taxon>Hyloidea</taxon>
        <taxon>Eleutherodactylidae</taxon>
        <taxon>Eleutherodactylinae</taxon>
        <taxon>Eleutherodactylus</taxon>
        <taxon>Eleutherodactylus</taxon>
    </lineage>
</organism>
<proteinExistence type="predicted"/>
<name>A0A8J6BF24_ELECQ</name>